<feature type="transmembrane region" description="Helical" evidence="1">
    <location>
        <begin position="313"/>
        <end position="333"/>
    </location>
</feature>
<dbReference type="AlphaFoldDB" id="A0AAD5IBB5"/>
<name>A0AAD5IBB5_ACENE</name>
<dbReference type="EMBL" id="JAJSOW010000107">
    <property type="protein sequence ID" value="KAI9157287.1"/>
    <property type="molecule type" value="Genomic_DNA"/>
</dbReference>
<dbReference type="InterPro" id="IPR000477">
    <property type="entry name" value="RT_dom"/>
</dbReference>
<comment type="caution">
    <text evidence="3">The sequence shown here is derived from an EMBL/GenBank/DDBJ whole genome shotgun (WGS) entry which is preliminary data.</text>
</comment>
<keyword evidence="1" id="KW-0812">Transmembrane</keyword>
<dbReference type="PANTHER" id="PTHR46890:SF1">
    <property type="entry name" value="REVERSE TRANSCRIPTASE DOMAIN-CONTAINING PROTEIN"/>
    <property type="match status" value="1"/>
</dbReference>
<dbReference type="InterPro" id="IPR052343">
    <property type="entry name" value="Retrotransposon-Effector_Assoc"/>
</dbReference>
<sequence>MKDIIIQENQTALPGYTARRQVRFHEVSGNQSFEEAVVSSASNVNVDQSSLRDGFGFSCSSVVDPRVQVQSSGPWSDSQVELRLIADSQAELRLIADSSWASQVEKGELVNAEVAQRALTVERRLASLKSGCWAPSIVSMINVHFRNYMSAFIVTGLELGGLVMGIGTHLSFMPLSNVENTFLTSVPSADDIHDTVFAMDDASTLRPDGFSGSFYQRCWDVVGSDVVLAVQDFFITGVIFPGLNSNFIILDDRLVRVVARIISPQQFGFIRDRHIEDCIALASKCVNVLQKKCYRGNLAMKIDIYKAFDTLDWFFLCRVLQAFGFSFIFMDWIDDILRSSRLSVLLNVVPEGYFCCSRGVHQGDPLSPFLFDDILIFCRGTQKNLKHIMGAFGDYGDISG</sequence>
<keyword evidence="1" id="KW-0472">Membrane</keyword>
<evidence type="ECO:0000259" key="2">
    <source>
        <dbReference type="Pfam" id="PF00078"/>
    </source>
</evidence>
<evidence type="ECO:0000256" key="1">
    <source>
        <dbReference type="SAM" id="Phobius"/>
    </source>
</evidence>
<keyword evidence="1" id="KW-1133">Transmembrane helix</keyword>
<dbReference type="Proteomes" id="UP001064489">
    <property type="component" value="Chromosome 12"/>
</dbReference>
<proteinExistence type="predicted"/>
<reference evidence="3" key="1">
    <citation type="journal article" date="2022" name="Plant J.">
        <title>Strategies of tolerance reflected in two North American maple genomes.</title>
        <authorList>
            <person name="McEvoy S.L."/>
            <person name="Sezen U.U."/>
            <person name="Trouern-Trend A."/>
            <person name="McMahon S.M."/>
            <person name="Schaberg P.G."/>
            <person name="Yang J."/>
            <person name="Wegrzyn J.L."/>
            <person name="Swenson N.G."/>
        </authorList>
    </citation>
    <scope>NUCLEOTIDE SEQUENCE</scope>
    <source>
        <strain evidence="3">91603</strain>
    </source>
</reference>
<dbReference type="Pfam" id="PF00078">
    <property type="entry name" value="RVT_1"/>
    <property type="match status" value="1"/>
</dbReference>
<feature type="domain" description="Reverse transcriptase" evidence="2">
    <location>
        <begin position="250"/>
        <end position="372"/>
    </location>
</feature>
<gene>
    <name evidence="3" type="ORF">LWI28_019868</name>
</gene>
<organism evidence="3 4">
    <name type="scientific">Acer negundo</name>
    <name type="common">Box elder</name>
    <dbReference type="NCBI Taxonomy" id="4023"/>
    <lineage>
        <taxon>Eukaryota</taxon>
        <taxon>Viridiplantae</taxon>
        <taxon>Streptophyta</taxon>
        <taxon>Embryophyta</taxon>
        <taxon>Tracheophyta</taxon>
        <taxon>Spermatophyta</taxon>
        <taxon>Magnoliopsida</taxon>
        <taxon>eudicotyledons</taxon>
        <taxon>Gunneridae</taxon>
        <taxon>Pentapetalae</taxon>
        <taxon>rosids</taxon>
        <taxon>malvids</taxon>
        <taxon>Sapindales</taxon>
        <taxon>Sapindaceae</taxon>
        <taxon>Hippocastanoideae</taxon>
        <taxon>Acereae</taxon>
        <taxon>Acer</taxon>
    </lineage>
</organism>
<keyword evidence="4" id="KW-1185">Reference proteome</keyword>
<dbReference type="PANTHER" id="PTHR46890">
    <property type="entry name" value="NON-LTR RETROLELEMENT REVERSE TRANSCRIPTASE-LIKE PROTEIN-RELATED"/>
    <property type="match status" value="1"/>
</dbReference>
<protein>
    <recommendedName>
        <fullName evidence="2">Reverse transcriptase domain-containing protein</fullName>
    </recommendedName>
</protein>
<evidence type="ECO:0000313" key="3">
    <source>
        <dbReference type="EMBL" id="KAI9157287.1"/>
    </source>
</evidence>
<evidence type="ECO:0000313" key="4">
    <source>
        <dbReference type="Proteomes" id="UP001064489"/>
    </source>
</evidence>
<reference evidence="3" key="2">
    <citation type="submission" date="2023-02" db="EMBL/GenBank/DDBJ databases">
        <authorList>
            <person name="Swenson N.G."/>
            <person name="Wegrzyn J.L."/>
            <person name="Mcevoy S.L."/>
        </authorList>
    </citation>
    <scope>NUCLEOTIDE SEQUENCE</scope>
    <source>
        <strain evidence="3">91603</strain>
        <tissue evidence="3">Leaf</tissue>
    </source>
</reference>
<accession>A0AAD5IBB5</accession>